<keyword evidence="3 7" id="KW-0812">Transmembrane</keyword>
<feature type="transmembrane region" description="Helical" evidence="7">
    <location>
        <begin position="27"/>
        <end position="48"/>
    </location>
</feature>
<reference evidence="9 12" key="9">
    <citation type="journal article" date="2007" name="Science">
        <title>Sequence finishing and mapping of Drosophila melanogaster heterochromatin.</title>
        <authorList>
            <person name="Hoskins R.A."/>
            <person name="Carlson J.W."/>
            <person name="Kennedy C."/>
            <person name="Acevedo D."/>
            <person name="Evans-Holm M."/>
            <person name="Frise E."/>
            <person name="Wan K.H."/>
            <person name="Park S."/>
            <person name="Mendez-Lago M."/>
            <person name="Rossi F."/>
            <person name="Villasante A."/>
            <person name="Dimitri P."/>
            <person name="Karpen G.H."/>
            <person name="Celniker S.E."/>
        </authorList>
    </citation>
    <scope>NUCLEOTIDE SEQUENCE [LARGE SCALE GENOMIC DNA]</scope>
    <source>
        <strain evidence="12">Berkeley</strain>
    </source>
</reference>
<protein>
    <recommendedName>
        <fullName evidence="7">Palmitoyltransferase</fullName>
        <ecNumber evidence="7">2.3.1.225</ecNumber>
    </recommendedName>
</protein>
<dbReference type="STRING" id="7227.FBpp0288643"/>
<evidence type="ECO:0000256" key="4">
    <source>
        <dbReference type="ARBA" id="ARBA00022989"/>
    </source>
</evidence>
<dbReference type="GeneID" id="43111"/>
<gene>
    <name evidence="9" type="primary">Dmel\CG17197</name>
    <name evidence="9" type="synonym">CG17197-PA</name>
    <name evidence="9 11" type="ORF">CG17197</name>
    <name evidence="9" type="ORF">Dmel_CG17197</name>
</gene>
<dbReference type="Proteomes" id="UP000000803">
    <property type="component" value="Chromosome 3R"/>
</dbReference>
<dbReference type="DNASU" id="43111"/>
<reference evidence="9 12" key="8">
    <citation type="journal article" date="2007" name="Science">
        <title>The Release 5.1 annotation of Drosophila melanogaster heterochromatin.</title>
        <authorList>
            <person name="Smith C.D."/>
            <person name="Shu S."/>
            <person name="Mungall C.J."/>
            <person name="Karpen G.H."/>
        </authorList>
    </citation>
    <scope>NUCLEOTIDE SEQUENCE [LARGE SCALE GENOMIC DNA]</scope>
    <source>
        <strain evidence="12">Berkeley</strain>
    </source>
</reference>
<dbReference type="GO" id="GO:0006612">
    <property type="term" value="P:protein targeting to membrane"/>
    <property type="evidence" value="ECO:0000318"/>
    <property type="project" value="GO_Central"/>
</dbReference>
<keyword evidence="4 7" id="KW-1133">Transmembrane helix</keyword>
<dbReference type="PANTHER" id="PTHR12246">
    <property type="entry name" value="PALMITOYLTRANSFERASE ZDHHC16"/>
    <property type="match status" value="1"/>
</dbReference>
<dbReference type="PaxDb" id="7227-FBpp0288643"/>
<dbReference type="EMBL" id="AE014297">
    <property type="protein sequence ID" value="AAF56503.2"/>
    <property type="molecule type" value="Genomic_DNA"/>
</dbReference>
<evidence type="ECO:0000313" key="12">
    <source>
        <dbReference type="Proteomes" id="UP000000803"/>
    </source>
</evidence>
<reference evidence="12" key="2">
    <citation type="journal article" date="2002" name="Genome Biol.">
        <title>Finishing a whole-genome shotgun: release 3 of the Drosophila melanogaster euchromatic genome sequence.</title>
        <authorList>
            <person name="Celniker S.E."/>
            <person name="Wheeler D.A."/>
            <person name="Kronmiller B."/>
            <person name="Carlson J.W."/>
            <person name="Halpern A."/>
            <person name="Patel S."/>
            <person name="Adams M."/>
            <person name="Champe M."/>
            <person name="Dugan S.P."/>
            <person name="Frise E."/>
            <person name="Hodgson A."/>
            <person name="George R.A."/>
            <person name="Hoskins R.A."/>
            <person name="Laverty T."/>
            <person name="Muzny D.M."/>
            <person name="Nelson C.R."/>
            <person name="Pacleb J.M."/>
            <person name="Park S."/>
            <person name="Pfeiffer B.D."/>
            <person name="Richards S."/>
            <person name="Sodergren E.J."/>
            <person name="Svirskas R."/>
            <person name="Tabor P.E."/>
            <person name="Wan K."/>
            <person name="Stapleton M."/>
            <person name="Sutton G.G."/>
            <person name="Venter C."/>
            <person name="Weinstock G."/>
            <person name="Scherer S.E."/>
            <person name="Myers E.W."/>
            <person name="Gibbs R.A."/>
            <person name="Rubin G.M."/>
        </authorList>
    </citation>
    <scope>NUCLEOTIDE SEQUENCE [LARGE SCALE GENOMIC DNA]</scope>
    <source>
        <strain evidence="12">Berkeley</strain>
    </source>
</reference>
<dbReference type="HOGENOM" id="CLU_027721_5_1_1"/>
<reference evidence="9" key="7">
    <citation type="submission" date="2006-08" db="EMBL/GenBank/DDBJ databases">
        <authorList>
            <person name="Celniker S."/>
            <person name="Carlson J."/>
            <person name="Wan K."/>
            <person name="Frise E."/>
            <person name="Hoskins R."/>
            <person name="Park S."/>
            <person name="Svirskas R."/>
            <person name="Rubin G."/>
        </authorList>
    </citation>
    <scope>NUCLEOTIDE SEQUENCE</scope>
</reference>
<feature type="transmembrane region" description="Helical" evidence="7">
    <location>
        <begin position="60"/>
        <end position="81"/>
    </location>
</feature>
<comment type="similarity">
    <text evidence="7">Belongs to the DHHC palmitoyltransferase family.</text>
</comment>
<dbReference type="OrthoDB" id="302728at2759"/>
<dbReference type="GO" id="GO:0005783">
    <property type="term" value="C:endoplasmic reticulum"/>
    <property type="evidence" value="ECO:0000314"/>
    <property type="project" value="FlyBase"/>
</dbReference>
<dbReference type="PROSITE" id="PS50216">
    <property type="entry name" value="DHHC"/>
    <property type="match status" value="1"/>
</dbReference>
<comment type="subcellular location">
    <subcellularLocation>
        <location evidence="1">Membrane</location>
        <topology evidence="1">Multi-pass membrane protein</topology>
    </subcellularLocation>
</comment>
<reference evidence="9" key="10">
    <citation type="journal article" date="2015" name="G3 (Bethesda)">
        <title>Gene Model Annotations for Drosophila melanogaster: Impact of High-Throughput Data.</title>
        <authorList>
            <consortium name="FlyBase Consortium"/>
            <person name="Matthews B.B."/>
            <person name="Dos Santos G."/>
            <person name="Crosby M.A."/>
            <person name="Emmert D.B."/>
            <person name="St Pierre S.E."/>
            <person name="Gramates L.S."/>
            <person name="Zhou P."/>
            <person name="Schroeder A.J."/>
            <person name="Falls K."/>
            <person name="Strelets V."/>
            <person name="Russo S.M."/>
            <person name="Gelbart W.M."/>
            <person name="null"/>
        </authorList>
    </citation>
    <scope>NUCLEOTIDE SEQUENCE</scope>
</reference>
<dbReference type="OMA" id="WENFKMI"/>
<feature type="domain" description="Palmitoyltransferase DHHC" evidence="8">
    <location>
        <begin position="101"/>
        <end position="231"/>
    </location>
</feature>
<reference evidence="12" key="3">
    <citation type="journal article" date="2002" name="Genome Biol.">
        <title>Annotation of the Drosophila melanogaster euchromatic genome: a systematic review.</title>
        <authorList>
            <person name="Misra S."/>
            <person name="Crosby M.A."/>
            <person name="Mungall C.J."/>
            <person name="Matthews B.B."/>
            <person name="Campbell K.S."/>
            <person name="Hradecky P."/>
            <person name="Huang Y."/>
            <person name="Kaminker J.S."/>
            <person name="Millburn G.H."/>
            <person name="Prochnik S.E."/>
            <person name="Smith C.D."/>
            <person name="Tupy J.L."/>
            <person name="Whitfied E.J."/>
            <person name="Bayraktaroglu L."/>
            <person name="Berman B.P."/>
            <person name="Bettencourt B.R."/>
            <person name="Celniker S.E."/>
            <person name="de Grey A.D."/>
            <person name="Drysdale R.A."/>
            <person name="Harris N.L."/>
            <person name="Richter J."/>
            <person name="Russo S."/>
            <person name="Schroeder A.J."/>
            <person name="Shu S.Q."/>
            <person name="Stapleton M."/>
            <person name="Yamada C."/>
            <person name="Ashburner M."/>
            <person name="Gelbart W.M."/>
            <person name="Rubin G.M."/>
            <person name="Lewis S.E."/>
        </authorList>
    </citation>
    <scope>GENOME REANNOTATION</scope>
    <source>
        <strain evidence="12">Berkeley</strain>
    </source>
</reference>
<reference evidence="9" key="12">
    <citation type="journal article" date="2015" name="Genome Res.">
        <title>The Release 6 reference sequence of the Drosophila melanogaster genome.</title>
        <authorList>
            <person name="Hoskins R.A."/>
            <person name="Carlson J.W."/>
            <person name="Wan K.H."/>
            <person name="Park S."/>
            <person name="Mendez I."/>
            <person name="Galle S.E."/>
            <person name="Booth B.W."/>
            <person name="Pfeiffer B.D."/>
            <person name="George R.A."/>
            <person name="Svirskas R."/>
            <person name="Krzywinski M."/>
            <person name="Schein J."/>
            <person name="Accardo M.C."/>
            <person name="Damia E."/>
            <person name="Messina G."/>
            <person name="Mendez-Lago M."/>
            <person name="de Pablos B."/>
            <person name="Demakova O.V."/>
            <person name="Andreyeva E.N."/>
            <person name="Boldyreva L.V."/>
            <person name="Marra M."/>
            <person name="Carvalho A.B."/>
            <person name="Dimitri P."/>
            <person name="Villasante A."/>
            <person name="Zhimulev I.F."/>
            <person name="Rubin G.M."/>
            <person name="Karpen G.H."/>
            <person name="Celniker S.E."/>
        </authorList>
    </citation>
    <scope>NUCLEOTIDE SEQUENCE</scope>
</reference>
<dbReference type="GO" id="GO:0016020">
    <property type="term" value="C:membrane"/>
    <property type="evidence" value="ECO:0007669"/>
    <property type="project" value="UniProtKB-SubCell"/>
</dbReference>
<reference evidence="9 12" key="6">
    <citation type="journal article" date="2005" name="PLoS Comput. Biol.">
        <title>Combined evidence annotation of transposable elements in genome sequences.</title>
        <authorList>
            <person name="Quesneville H."/>
            <person name="Bergman C.M."/>
            <person name="Andrieu O."/>
            <person name="Autard D."/>
            <person name="Nouaud D."/>
            <person name="Ashburner M."/>
            <person name="Anxolabehere D."/>
        </authorList>
    </citation>
    <scope>NUCLEOTIDE SEQUENCE [LARGE SCALE GENOMIC DNA]</scope>
    <source>
        <strain evidence="12">Berkeley</strain>
    </source>
</reference>
<sequence length="290" mass="33713">MCLIWACTKYLARRNPKIFVRISHPTAVLFVIVTTIFFVVLQMFYVVPQLFDVQGFMYKLGWLVAIFITYNIFGNMLACHITSTSVESLPKDRQIPEPEEEHQWHYCDVCEKLMPPRSWHCILCKCCILKRDRHCIFTASCVGHNNQRYFFWFTLFMALGTGVALATHIIATLKYFSYSDLIFLNIPRDNLPPFWLVITLILNTYVFAAPVSSVLMQLSVLKNNGTLHKFYSDTYDLGLWENFKLILGGKGFWTFLSPTVKSPLPHDGAQWKIKRVQHHSPKLQFLRVSD</sequence>
<dbReference type="FunCoup" id="Q9VBM7">
    <property type="interactions" value="8"/>
</dbReference>
<evidence type="ECO:0000256" key="1">
    <source>
        <dbReference type="ARBA" id="ARBA00004141"/>
    </source>
</evidence>
<dbReference type="Bgee" id="FBgn0039367">
    <property type="expression patterns" value="Expressed in testis and 4 other cell types or tissues"/>
</dbReference>
<evidence type="ECO:0000256" key="6">
    <source>
        <dbReference type="ARBA" id="ARBA00023315"/>
    </source>
</evidence>
<dbReference type="EC" id="2.3.1.225" evidence="7"/>
<dbReference type="AGR" id="FB:FBgn0039367"/>
<organism evidence="9 12">
    <name type="scientific">Drosophila melanogaster</name>
    <name type="common">Fruit fly</name>
    <dbReference type="NCBI Taxonomy" id="7227"/>
    <lineage>
        <taxon>Eukaryota</taxon>
        <taxon>Metazoa</taxon>
        <taxon>Ecdysozoa</taxon>
        <taxon>Arthropoda</taxon>
        <taxon>Hexapoda</taxon>
        <taxon>Insecta</taxon>
        <taxon>Pterygota</taxon>
        <taxon>Neoptera</taxon>
        <taxon>Endopterygota</taxon>
        <taxon>Diptera</taxon>
        <taxon>Brachycera</taxon>
        <taxon>Muscomorpha</taxon>
        <taxon>Ephydroidea</taxon>
        <taxon>Drosophilidae</taxon>
        <taxon>Drosophila</taxon>
        <taxon>Sophophora</taxon>
    </lineage>
</organism>
<dbReference type="VEuPathDB" id="VectorBase:FBgn0039367"/>
<evidence type="ECO:0000256" key="2">
    <source>
        <dbReference type="ARBA" id="ARBA00022679"/>
    </source>
</evidence>
<reference evidence="10" key="13">
    <citation type="submission" date="2016-12" db="EMBL/GenBank/DDBJ databases">
        <authorList>
            <person name="Song W.-J."/>
            <person name="Kurnit D.M."/>
        </authorList>
    </citation>
    <scope>NUCLEOTIDE SEQUENCE</scope>
</reference>
<name>Q9VBM7_DROME</name>
<feature type="transmembrane region" description="Helical" evidence="7">
    <location>
        <begin position="149"/>
        <end position="173"/>
    </location>
</feature>
<dbReference type="FlyBase" id="FBgn0039367">
    <property type="gene designation" value="CG17197"/>
</dbReference>
<evidence type="ECO:0000313" key="10">
    <source>
        <dbReference type="EMBL" id="AAY51575.1"/>
    </source>
</evidence>
<keyword evidence="6 7" id="KW-0012">Acyltransferase</keyword>
<reference evidence="9 12" key="1">
    <citation type="journal article" date="2000" name="Science">
        <title>The genome sequence of Drosophila melanogaster.</title>
        <authorList>
            <person name="Adams M.D."/>
            <person name="Celniker S.E."/>
            <person name="Holt R.A."/>
            <person name="Evans C.A."/>
            <person name="Gocayne J.D."/>
            <person name="Amanatides P.G."/>
            <person name="Scherer S.E."/>
            <person name="Li P.W."/>
            <person name="Hoskins R.A."/>
            <person name="Galle R.F."/>
            <person name="George R.A."/>
            <person name="Lewis S.E."/>
            <person name="Richards S."/>
            <person name="Ashburner M."/>
            <person name="Henderson S.N."/>
            <person name="Sutton G.G."/>
            <person name="Wortman J.R."/>
            <person name="Yandell M.D."/>
            <person name="Zhang Q."/>
            <person name="Chen L.X."/>
            <person name="Brandon R.C."/>
            <person name="Rogers Y.H."/>
            <person name="Blazej R.G."/>
            <person name="Champe M."/>
            <person name="Pfeiffer B.D."/>
            <person name="Wan K.H."/>
            <person name="Doyle C."/>
            <person name="Baxter E.G."/>
            <person name="Helt G."/>
            <person name="Nelson C.R."/>
            <person name="Gabor G.L."/>
            <person name="Abril J.F."/>
            <person name="Agbayani A."/>
            <person name="An H.J."/>
            <person name="Andrews-Pfannkoch C."/>
            <person name="Baldwin D."/>
            <person name="Ballew R.M."/>
            <person name="Basu A."/>
            <person name="Baxendale J."/>
            <person name="Bayraktaroglu L."/>
            <person name="Beasley E.M."/>
            <person name="Beeson K.Y."/>
            <person name="Benos P.V."/>
            <person name="Berman B.P."/>
            <person name="Bhandari D."/>
            <person name="Bolshakov S."/>
            <person name="Borkova D."/>
            <person name="Botchan M.R."/>
            <person name="Bouck J."/>
            <person name="Brokstein P."/>
            <person name="Brottier P."/>
            <person name="Burtis K.C."/>
            <person name="Busam D.A."/>
            <person name="Butler H."/>
            <person name="Cadieu E."/>
            <person name="Center A."/>
            <person name="Chandra I."/>
            <person name="Cherry J.M."/>
            <person name="Cawley S."/>
            <person name="Dahlke C."/>
            <person name="Davenport L.B."/>
            <person name="Davies P."/>
            <person name="de Pablos B."/>
            <person name="Delcher A."/>
            <person name="Deng Z."/>
            <person name="Mays A.D."/>
            <person name="Dew I."/>
            <person name="Dietz S.M."/>
            <person name="Dodson K."/>
            <person name="Doup L.E."/>
            <person name="Downes M."/>
            <person name="Dugan-Rocha S."/>
            <person name="Dunkov B.C."/>
            <person name="Dunn P."/>
            <person name="Durbin K.J."/>
            <person name="Evangelista C.C."/>
            <person name="Ferraz C."/>
            <person name="Ferriera S."/>
            <person name="Fleischmann W."/>
            <person name="Fosler C."/>
            <person name="Gabrielian A.E."/>
            <person name="Garg N.S."/>
            <person name="Gelbart W.M."/>
            <person name="Glasser K."/>
            <person name="Glodek A."/>
            <person name="Gong F."/>
            <person name="Gorrell J.H."/>
            <person name="Gu Z."/>
            <person name="Guan P."/>
            <person name="Harris M."/>
            <person name="Harris N.L."/>
            <person name="Harvey D."/>
            <person name="Heiman T.J."/>
            <person name="Hernandez J.R."/>
            <person name="Houck J."/>
            <person name="Hostin D."/>
            <person name="Houston K.A."/>
            <person name="Howland T.J."/>
            <person name="Wei M.H."/>
            <person name="Ibegwam C."/>
            <person name="Jalali M."/>
            <person name="Kalush F."/>
            <person name="Karpen G.H."/>
            <person name="Ke Z."/>
            <person name="Kennison J.A."/>
            <person name="Ketchum K.A."/>
            <person name="Kimmel B.E."/>
            <person name="Kodira C.D."/>
            <person name="Kraft C."/>
            <person name="Kravitz S."/>
            <person name="Kulp D."/>
            <person name="Lai Z."/>
            <person name="Lasko P."/>
            <person name="Lei Y."/>
            <person name="Levitsky A.A."/>
            <person name="Li J."/>
            <person name="Li Z."/>
            <person name="Liang Y."/>
            <person name="Lin X."/>
            <person name="Liu X."/>
            <person name="Mattei B."/>
            <person name="McIntosh T.C."/>
            <person name="McLeod M.P."/>
            <person name="McPherson D."/>
            <person name="Merkulov G."/>
            <person name="Milshina N.V."/>
            <person name="Mobarry C."/>
            <person name="Morris J."/>
            <person name="Moshrefi A."/>
            <person name="Mount S.M."/>
            <person name="Moy M."/>
            <person name="Murphy B."/>
            <person name="Murphy L."/>
            <person name="Muzny D.M."/>
            <person name="Nelson D.L."/>
            <person name="Nelson D.R."/>
            <person name="Nelson K.A."/>
            <person name="Nixon K."/>
            <person name="Nusskern D.R."/>
            <person name="Pacleb J.M."/>
            <person name="Palazzolo M."/>
            <person name="Pittman G.S."/>
            <person name="Pan S."/>
            <person name="Pollard J."/>
            <person name="Puri V."/>
            <person name="Reese M.G."/>
            <person name="Reinert K."/>
            <person name="Remington K."/>
            <person name="Saunders R.D."/>
            <person name="Scheeler F."/>
            <person name="Shen H."/>
            <person name="Shue B.C."/>
            <person name="Siden-Kiamos I."/>
            <person name="Simpson M."/>
            <person name="Skupski M.P."/>
            <person name="Smith T."/>
            <person name="Spier E."/>
            <person name="Spradling A.C."/>
            <person name="Stapleton M."/>
            <person name="Strong R."/>
            <person name="Sun E."/>
            <person name="Svirskas R."/>
            <person name="Tector C."/>
            <person name="Turner R."/>
            <person name="Venter E."/>
            <person name="Wang A.H."/>
            <person name="Wang X."/>
            <person name="Wang Z.Y."/>
            <person name="Wassarman D.A."/>
            <person name="Weinstock G.M."/>
            <person name="Weissenbach J."/>
            <person name="Williams S.M."/>
            <person name="WoodageT"/>
            <person name="Worley K.C."/>
            <person name="Wu D."/>
            <person name="Yang S."/>
            <person name="Yao Q.A."/>
            <person name="Ye J."/>
            <person name="Yeh R.F."/>
            <person name="Zaveri J.S."/>
            <person name="Zhan M."/>
            <person name="Zhang G."/>
            <person name="Zhao Q."/>
            <person name="Zheng L."/>
            <person name="Zheng X.H."/>
            <person name="Zhong F.N."/>
            <person name="Zhong W."/>
            <person name="Zhou X."/>
            <person name="Zhu S."/>
            <person name="Zhu X."/>
            <person name="Smith H.O."/>
            <person name="Gibbs R.A."/>
            <person name="Myers E.W."/>
            <person name="Rubin G.M."/>
            <person name="Venter J.C."/>
        </authorList>
    </citation>
    <scope>NUCLEOTIDE SEQUENCE [LARGE SCALE GENOMIC DNA]</scope>
    <source>
        <strain evidence="12">Berkeley</strain>
    </source>
</reference>
<dbReference type="AlphaFoldDB" id="Q9VBM7"/>
<dbReference type="BioGRID-ORCS" id="43111">
    <property type="hits" value="0 hits in 1 CRISPR screen"/>
</dbReference>
<dbReference type="GO" id="GO:0005794">
    <property type="term" value="C:Golgi apparatus"/>
    <property type="evidence" value="ECO:0000318"/>
    <property type="project" value="GO_Central"/>
</dbReference>
<dbReference type="eggNOG" id="KOG1311">
    <property type="taxonomic scope" value="Eukaryota"/>
</dbReference>
<dbReference type="RefSeq" id="NP_651425.2">
    <property type="nucleotide sequence ID" value="NM_143168.4"/>
</dbReference>
<keyword evidence="5 7" id="KW-0472">Membrane</keyword>
<evidence type="ECO:0000256" key="3">
    <source>
        <dbReference type="ARBA" id="ARBA00022692"/>
    </source>
</evidence>
<dbReference type="GO" id="GO:0019706">
    <property type="term" value="F:protein-cysteine S-palmitoyltransferase activity"/>
    <property type="evidence" value="ECO:0000250"/>
    <property type="project" value="FlyBase"/>
</dbReference>
<dbReference type="EMBL" id="BT022181">
    <property type="protein sequence ID" value="AAY51575.1"/>
    <property type="molecule type" value="mRNA"/>
</dbReference>
<accession>Q9VBM7</accession>
<evidence type="ECO:0000313" key="9">
    <source>
        <dbReference type="EMBL" id="AAF56503.2"/>
    </source>
</evidence>
<keyword evidence="12" id="KW-1185">Reference proteome</keyword>
<dbReference type="InterPro" id="IPR039859">
    <property type="entry name" value="PFA4/ZDH16/20/ERF2-like"/>
</dbReference>
<proteinExistence type="evidence at transcript level"/>
<evidence type="ECO:0000259" key="8">
    <source>
        <dbReference type="Pfam" id="PF01529"/>
    </source>
</evidence>
<reference evidence="12" key="4">
    <citation type="journal article" date="2002" name="Genome Biol.">
        <title>The transposable elements of the Drosophila melanogaster euchromatin: a genomics perspective.</title>
        <authorList>
            <person name="Kaminker J.S."/>
            <person name="Bergman C.M."/>
            <person name="Kronmiller B."/>
            <person name="Carlson J."/>
            <person name="Svirskas R."/>
            <person name="Patel S."/>
            <person name="Frise E."/>
            <person name="Wheeler D.A."/>
            <person name="Lewis S.E."/>
            <person name="Rubin G.M."/>
            <person name="Ashburner M."/>
            <person name="Celniker S.E."/>
        </authorList>
    </citation>
    <scope>NUCLEOTIDE SEQUENCE [LARGE SCALE GENOMIC DNA]</scope>
    <source>
        <strain evidence="12">Berkeley</strain>
    </source>
</reference>
<reference evidence="9" key="14">
    <citation type="submission" date="2023-12" db="EMBL/GenBank/DDBJ databases">
        <authorList>
            <consortium name="FlyBase"/>
        </authorList>
    </citation>
    <scope>NUCLEOTIDE SEQUENCE</scope>
</reference>
<dbReference type="Pfam" id="PF01529">
    <property type="entry name" value="DHHC"/>
    <property type="match status" value="1"/>
</dbReference>
<reference evidence="9 12" key="5">
    <citation type="journal article" date="2002" name="Genome Biol.">
        <title>Heterochromatic sequences in a Drosophila whole-genome shotgun assembly.</title>
        <authorList>
            <person name="Hoskins R.A."/>
            <person name="Smith C.D."/>
            <person name="Carlson J.W."/>
            <person name="Carvalho A.B."/>
            <person name="Halpern A."/>
            <person name="Kaminker J.S."/>
            <person name="Kennedy C."/>
            <person name="Mungall C.J."/>
            <person name="Sullivan B.A."/>
            <person name="Sutton G.G."/>
            <person name="Yasuhara J.C."/>
            <person name="Wakimoto B.T."/>
            <person name="Myers E.W."/>
            <person name="Celniker S.E."/>
            <person name="Rubin G.M."/>
            <person name="Karpen G.H."/>
        </authorList>
    </citation>
    <scope>NUCLEOTIDE SEQUENCE [LARGE SCALE GENOMIC DNA]</scope>
    <source>
        <strain evidence="12">Berkeley</strain>
    </source>
</reference>
<dbReference type="KEGG" id="dme:Dmel_CG17197"/>
<feature type="transmembrane region" description="Helical" evidence="7">
    <location>
        <begin position="193"/>
        <end position="215"/>
    </location>
</feature>
<keyword evidence="2 7" id="KW-0808">Transferase</keyword>
<comment type="domain">
    <text evidence="7">The DHHC domain is required for palmitoyltransferase activity.</text>
</comment>
<dbReference type="UCSC" id="CG17197-RB">
    <property type="organism name" value="d. melanogaster"/>
</dbReference>
<accession>Q4V6X5</accession>
<evidence type="ECO:0000313" key="11">
    <source>
        <dbReference type="FlyBase" id="FBgn0039367"/>
    </source>
</evidence>
<comment type="catalytic activity">
    <reaction evidence="7">
        <text>L-cysteinyl-[protein] + hexadecanoyl-CoA = S-hexadecanoyl-L-cysteinyl-[protein] + CoA</text>
        <dbReference type="Rhea" id="RHEA:36683"/>
        <dbReference type="Rhea" id="RHEA-COMP:10131"/>
        <dbReference type="Rhea" id="RHEA-COMP:11032"/>
        <dbReference type="ChEBI" id="CHEBI:29950"/>
        <dbReference type="ChEBI" id="CHEBI:57287"/>
        <dbReference type="ChEBI" id="CHEBI:57379"/>
        <dbReference type="ChEBI" id="CHEBI:74151"/>
        <dbReference type="EC" id="2.3.1.225"/>
    </reaction>
</comment>
<evidence type="ECO:0000256" key="5">
    <source>
        <dbReference type="ARBA" id="ARBA00023136"/>
    </source>
</evidence>
<reference evidence="9" key="15">
    <citation type="submission" date="2024-06" db="EMBL/GenBank/DDBJ databases">
        <title>Drosophila melanogaster release 4 sequence.</title>
        <authorList>
            <consortium name="Berkeley Drosophila Genome Project"/>
            <person name="Celniker S."/>
            <person name="Carlson J."/>
            <person name="Wan K."/>
            <person name="Pfeiffer B."/>
            <person name="Frise E."/>
            <person name="George R."/>
            <person name="Hoskins R."/>
            <person name="Stapleton M."/>
            <person name="Pacleb J."/>
            <person name="Park S."/>
            <person name="Svirskas R."/>
            <person name="Smith E."/>
            <person name="Yu C."/>
            <person name="Rubin G."/>
        </authorList>
    </citation>
    <scope>NUCLEOTIDE SEQUENCE</scope>
</reference>
<evidence type="ECO:0000256" key="7">
    <source>
        <dbReference type="RuleBase" id="RU079119"/>
    </source>
</evidence>
<reference evidence="9" key="11">
    <citation type="journal article" date="2015" name="G3 (Bethesda)">
        <title>Gene Model Annotations for Drosophila melanogaster: The Rule-Benders.</title>
        <authorList>
            <consortium name="FlyBase Consortium"/>
            <person name="Crosby M.A."/>
            <person name="Gramates L.S."/>
            <person name="Dos Santos G."/>
            <person name="Matthews B.B."/>
            <person name="St Pierre S.E."/>
            <person name="Zhou P."/>
            <person name="Schroeder A.J."/>
            <person name="Falls K."/>
            <person name="Emmert D.B."/>
            <person name="Russo S.M."/>
            <person name="Gelbart W.M."/>
            <person name="null"/>
        </authorList>
    </citation>
    <scope>NUCLEOTIDE SEQUENCE</scope>
</reference>
<dbReference type="InterPro" id="IPR001594">
    <property type="entry name" value="Palmitoyltrfase_DHHC"/>
</dbReference>